<dbReference type="PANTHER" id="PTHR43245">
    <property type="entry name" value="BIFUNCTIONAL POLYMYXIN RESISTANCE PROTEIN ARNA"/>
    <property type="match status" value="1"/>
</dbReference>
<dbReference type="Gene3D" id="3.40.50.720">
    <property type="entry name" value="NAD(P)-binding Rossmann-like Domain"/>
    <property type="match status" value="1"/>
</dbReference>
<feature type="domain" description="NAD-dependent epimerase/dehydratase" evidence="1">
    <location>
        <begin position="29"/>
        <end position="244"/>
    </location>
</feature>
<evidence type="ECO:0000313" key="3">
    <source>
        <dbReference type="Proteomes" id="UP001361239"/>
    </source>
</evidence>
<comment type="caution">
    <text evidence="2">The sequence shown here is derived from an EMBL/GenBank/DDBJ whole genome shotgun (WGS) entry which is preliminary data.</text>
</comment>
<gene>
    <name evidence="2" type="ORF">WG901_10375</name>
</gene>
<proteinExistence type="predicted"/>
<dbReference type="Proteomes" id="UP001361239">
    <property type="component" value="Unassembled WGS sequence"/>
</dbReference>
<sequence>MAYDRDLDRRNARLSEPARRMISADNRRIVLVGARGWIGRSLLTLLHEALGPGDLMRRVVCFGSAEATVTLDDGTNLSQRPLSELSALDTMPSVLFHLAFLTKDKVAGMDADTYAQTNRALSRSVLEALDPIGVDRLFIASSGAAAFADDPAAASDLRLYGALKRADEDLFADWAEAQPAHRRAVIARIYSVSGPYINKHETYALASFIADALAGRPIEVRAPMRVLRSYVAVRELISFVFAQLLAGSGPAALRIDTGGEALELGEVAQVVADLVSGQVRRRPITEAGDNRYIGDDAAWQRALAGFGMAPVPLADQLAETMAYLAREHAPRRLVKRVTRW</sequence>
<dbReference type="EMBL" id="JBBHJZ010000002">
    <property type="protein sequence ID" value="MEJ5977040.1"/>
    <property type="molecule type" value="Genomic_DNA"/>
</dbReference>
<reference evidence="2 3" key="1">
    <citation type="submission" date="2024-03" db="EMBL/GenBank/DDBJ databases">
        <authorList>
            <person name="Jo J.-H."/>
        </authorList>
    </citation>
    <scope>NUCLEOTIDE SEQUENCE [LARGE SCALE GENOMIC DNA]</scope>
    <source>
        <strain evidence="2 3">PS1R-30</strain>
    </source>
</reference>
<organism evidence="2 3">
    <name type="scientific">Novosphingobium anseongense</name>
    <dbReference type="NCBI Taxonomy" id="3133436"/>
    <lineage>
        <taxon>Bacteria</taxon>
        <taxon>Pseudomonadati</taxon>
        <taxon>Pseudomonadota</taxon>
        <taxon>Alphaproteobacteria</taxon>
        <taxon>Sphingomonadales</taxon>
        <taxon>Sphingomonadaceae</taxon>
        <taxon>Novosphingobium</taxon>
    </lineage>
</organism>
<keyword evidence="3" id="KW-1185">Reference proteome</keyword>
<dbReference type="InterPro" id="IPR050177">
    <property type="entry name" value="Lipid_A_modif_metabolic_enz"/>
</dbReference>
<accession>A0ABU8RVC8</accession>
<dbReference type="SUPFAM" id="SSF51735">
    <property type="entry name" value="NAD(P)-binding Rossmann-fold domains"/>
    <property type="match status" value="1"/>
</dbReference>
<dbReference type="InterPro" id="IPR036291">
    <property type="entry name" value="NAD(P)-bd_dom_sf"/>
</dbReference>
<dbReference type="Pfam" id="PF01370">
    <property type="entry name" value="Epimerase"/>
    <property type="match status" value="1"/>
</dbReference>
<dbReference type="RefSeq" id="WP_339586993.1">
    <property type="nucleotide sequence ID" value="NZ_JBBHJZ010000002.1"/>
</dbReference>
<evidence type="ECO:0000259" key="1">
    <source>
        <dbReference type="Pfam" id="PF01370"/>
    </source>
</evidence>
<dbReference type="InterPro" id="IPR001509">
    <property type="entry name" value="Epimerase_deHydtase"/>
</dbReference>
<evidence type="ECO:0000313" key="2">
    <source>
        <dbReference type="EMBL" id="MEJ5977040.1"/>
    </source>
</evidence>
<protein>
    <submittedName>
        <fullName evidence="2">NAD-dependent epimerase/dehydratase family protein</fullName>
    </submittedName>
</protein>
<name>A0ABU8RVC8_9SPHN</name>